<keyword evidence="10 12" id="KW-0472">Membrane</keyword>
<feature type="transmembrane region" description="Helical" evidence="12">
    <location>
        <begin position="49"/>
        <end position="68"/>
    </location>
</feature>
<dbReference type="GO" id="GO:0009306">
    <property type="term" value="P:protein secretion"/>
    <property type="evidence" value="ECO:0007669"/>
    <property type="project" value="InterPro"/>
</dbReference>
<keyword evidence="9" id="KW-0811">Translocation</keyword>
<dbReference type="GO" id="GO:0016020">
    <property type="term" value="C:membrane"/>
    <property type="evidence" value="ECO:0007669"/>
    <property type="project" value="UniProtKB-SubCell"/>
</dbReference>
<evidence type="ECO:0000256" key="9">
    <source>
        <dbReference type="ARBA" id="ARBA00023010"/>
    </source>
</evidence>
<comment type="function">
    <text evidence="11">Involved in protein export. Participates in an early event of protein translocation across the chloroplast thylakoid membrane.</text>
</comment>
<keyword evidence="7" id="KW-0653">Protein transport</keyword>
<dbReference type="GeneID" id="29074309"/>
<evidence type="ECO:0000256" key="4">
    <source>
        <dbReference type="ARBA" id="ARBA00015435"/>
    </source>
</evidence>
<keyword evidence="14" id="KW-0934">Plastid</keyword>
<feature type="chain" id="PRO_5008894074" description="Probable protein-export membrane protein SecG" evidence="13">
    <location>
        <begin position="26"/>
        <end position="70"/>
    </location>
</feature>
<comment type="similarity">
    <text evidence="2">Belongs to the SecG family.</text>
</comment>
<keyword evidence="13" id="KW-0732">Signal</keyword>
<dbReference type="NCBIfam" id="TIGR00810">
    <property type="entry name" value="secG"/>
    <property type="match status" value="1"/>
</dbReference>
<evidence type="ECO:0000256" key="6">
    <source>
        <dbReference type="ARBA" id="ARBA00022692"/>
    </source>
</evidence>
<name>A0A1C9CHM5_PLOCA</name>
<dbReference type="Pfam" id="PF03840">
    <property type="entry name" value="SecG"/>
    <property type="match status" value="1"/>
</dbReference>
<evidence type="ECO:0000256" key="2">
    <source>
        <dbReference type="ARBA" id="ARBA00008445"/>
    </source>
</evidence>
<gene>
    <name evidence="14" type="primary">secG</name>
    <name evidence="14" type="ORF">Plocam_016</name>
</gene>
<dbReference type="AlphaFoldDB" id="A0A1C9CHM5"/>
<evidence type="ECO:0000256" key="1">
    <source>
        <dbReference type="ARBA" id="ARBA00004141"/>
    </source>
</evidence>
<evidence type="ECO:0000256" key="11">
    <source>
        <dbReference type="ARBA" id="ARBA00025638"/>
    </source>
</evidence>
<dbReference type="GO" id="GO:0015450">
    <property type="term" value="F:protein-transporting ATPase activity"/>
    <property type="evidence" value="ECO:0007669"/>
    <property type="project" value="InterPro"/>
</dbReference>
<dbReference type="RefSeq" id="YP_009297914.1">
    <property type="nucleotide sequence ID" value="NC_031179.1"/>
</dbReference>
<keyword evidence="5" id="KW-0813">Transport</keyword>
<evidence type="ECO:0000256" key="8">
    <source>
        <dbReference type="ARBA" id="ARBA00022989"/>
    </source>
</evidence>
<accession>A0A1C9CHM5</accession>
<proteinExistence type="inferred from homology"/>
<keyword evidence="8 12" id="KW-1133">Transmembrane helix</keyword>
<geneLocation type="plastid" evidence="14"/>
<sequence>MKFFWYFISFCTVLLILINNPKVSSVGDIGNQGQAFSFTRSNKKTLEIITIINILVFFILTIHFVLYISI</sequence>
<feature type="signal peptide" evidence="13">
    <location>
        <begin position="1"/>
        <end position="25"/>
    </location>
</feature>
<evidence type="ECO:0000256" key="7">
    <source>
        <dbReference type="ARBA" id="ARBA00022927"/>
    </source>
</evidence>
<evidence type="ECO:0000256" key="10">
    <source>
        <dbReference type="ARBA" id="ARBA00023136"/>
    </source>
</evidence>
<evidence type="ECO:0000256" key="3">
    <source>
        <dbReference type="ARBA" id="ARBA00013657"/>
    </source>
</evidence>
<evidence type="ECO:0000256" key="5">
    <source>
        <dbReference type="ARBA" id="ARBA00022448"/>
    </source>
</evidence>
<protein>
    <recommendedName>
        <fullName evidence="4">Probable protein-export membrane protein SecG</fullName>
    </recommendedName>
    <alternativeName>
        <fullName evidence="3">Probable protein-export membrane protein secG</fullName>
    </alternativeName>
</protein>
<keyword evidence="6 12" id="KW-0812">Transmembrane</keyword>
<organism evidence="14">
    <name type="scientific">Plocamium cartilagineum</name>
    <name type="common">Red comb weed</name>
    <name type="synonym">Gelidium cartilagineum</name>
    <dbReference type="NCBI Taxonomy" id="31452"/>
    <lineage>
        <taxon>Eukaryota</taxon>
        <taxon>Rhodophyta</taxon>
        <taxon>Florideophyceae</taxon>
        <taxon>Rhodymeniophycidae</taxon>
        <taxon>Plocamiales</taxon>
        <taxon>Plocamiaceae</taxon>
        <taxon>Plocamium</taxon>
    </lineage>
</organism>
<evidence type="ECO:0000256" key="12">
    <source>
        <dbReference type="SAM" id="Phobius"/>
    </source>
</evidence>
<reference evidence="14" key="1">
    <citation type="journal article" date="2016" name="BMC Biol.">
        <title>Parallel evolution of highly conserved plastid genome architecture in red seaweeds and seed plants.</title>
        <authorList>
            <person name="Lee J."/>
            <person name="Cho C.H."/>
            <person name="Park S.I."/>
            <person name="Choi J.W."/>
            <person name="Song H.S."/>
            <person name="West J.A."/>
            <person name="Bhattacharya D."/>
            <person name="Yoon H.S."/>
        </authorList>
    </citation>
    <scope>NUCLEOTIDE SEQUENCE</scope>
</reference>
<evidence type="ECO:0000313" key="14">
    <source>
        <dbReference type="EMBL" id="AOM67852.1"/>
    </source>
</evidence>
<dbReference type="EMBL" id="KX284727">
    <property type="protein sequence ID" value="AOM67852.1"/>
    <property type="molecule type" value="Genomic_DNA"/>
</dbReference>
<comment type="subcellular location">
    <subcellularLocation>
        <location evidence="1">Membrane</location>
        <topology evidence="1">Multi-pass membrane protein</topology>
    </subcellularLocation>
</comment>
<evidence type="ECO:0000256" key="13">
    <source>
        <dbReference type="SAM" id="SignalP"/>
    </source>
</evidence>
<dbReference type="InterPro" id="IPR004692">
    <property type="entry name" value="SecG"/>
</dbReference>